<gene>
    <name evidence="2" type="ORF">IC609_07935</name>
</gene>
<organism evidence="2 3">
    <name type="scientific">Limnohabitans radicicola</name>
    <dbReference type="NCBI Taxonomy" id="2771427"/>
    <lineage>
        <taxon>Bacteria</taxon>
        <taxon>Pseudomonadati</taxon>
        <taxon>Pseudomonadota</taxon>
        <taxon>Betaproteobacteria</taxon>
        <taxon>Burkholderiales</taxon>
        <taxon>Comamonadaceae</taxon>
        <taxon>Limnohabitans</taxon>
    </lineage>
</organism>
<accession>A0A927FGW8</accession>
<feature type="domain" description="Cyclic nucleotide-binding" evidence="1">
    <location>
        <begin position="36"/>
        <end position="101"/>
    </location>
</feature>
<name>A0A927FGW8_9BURK</name>
<dbReference type="PROSITE" id="PS50042">
    <property type="entry name" value="CNMP_BINDING_3"/>
    <property type="match status" value="1"/>
</dbReference>
<evidence type="ECO:0000313" key="2">
    <source>
        <dbReference type="EMBL" id="MBD8050471.1"/>
    </source>
</evidence>
<keyword evidence="3" id="KW-1185">Reference proteome</keyword>
<dbReference type="CDD" id="cd00038">
    <property type="entry name" value="CAP_ED"/>
    <property type="match status" value="1"/>
</dbReference>
<proteinExistence type="predicted"/>
<dbReference type="Proteomes" id="UP000647424">
    <property type="component" value="Unassembled WGS sequence"/>
</dbReference>
<dbReference type="InterPro" id="IPR018490">
    <property type="entry name" value="cNMP-bd_dom_sf"/>
</dbReference>
<dbReference type="EMBL" id="JACYFT010000002">
    <property type="protein sequence ID" value="MBD8050471.1"/>
    <property type="molecule type" value="Genomic_DNA"/>
</dbReference>
<dbReference type="Gene3D" id="2.60.120.10">
    <property type="entry name" value="Jelly Rolls"/>
    <property type="match status" value="1"/>
</dbReference>
<evidence type="ECO:0000313" key="3">
    <source>
        <dbReference type="Proteomes" id="UP000647424"/>
    </source>
</evidence>
<evidence type="ECO:0000259" key="1">
    <source>
        <dbReference type="PROSITE" id="PS50042"/>
    </source>
</evidence>
<comment type="caution">
    <text evidence="2">The sequence shown here is derived from an EMBL/GenBank/DDBJ whole genome shotgun (WGS) entry which is preliminary data.</text>
</comment>
<reference evidence="2 3" key="1">
    <citation type="submission" date="2020-09" db="EMBL/GenBank/DDBJ databases">
        <title>Genome seq and assembly of Limnohabitants sp.</title>
        <authorList>
            <person name="Chhetri G."/>
        </authorList>
    </citation>
    <scope>NUCLEOTIDE SEQUENCE [LARGE SCALE GENOMIC DNA]</scope>
    <source>
        <strain evidence="2 3">JUR4</strain>
    </source>
</reference>
<dbReference type="Pfam" id="PF00027">
    <property type="entry name" value="cNMP_binding"/>
    <property type="match status" value="1"/>
</dbReference>
<dbReference type="InterPro" id="IPR014710">
    <property type="entry name" value="RmlC-like_jellyroll"/>
</dbReference>
<protein>
    <submittedName>
        <fullName evidence="2">Cyclic nucleotide-binding domain-containing protein</fullName>
    </submittedName>
</protein>
<dbReference type="SUPFAM" id="SSF51206">
    <property type="entry name" value="cAMP-binding domain-like"/>
    <property type="match status" value="1"/>
</dbReference>
<dbReference type="AlphaFoldDB" id="A0A927FGW8"/>
<sequence>MGLLDSHGLPLTDAEQDTKLSSEEHLFSRLRSSSFLRSAIFSKGHTLFNQGDLVDEAHIIFQGQVRVTAGETSFYMGPGAVIGLAEGIAQVPMPWTLQAETLLNTRIIPIQRAAEEIRNTDAGLRSICRVTVMRAIGLVNTPESLR</sequence>
<dbReference type="InterPro" id="IPR000595">
    <property type="entry name" value="cNMP-bd_dom"/>
</dbReference>